<dbReference type="EMBL" id="JBIMPM010000001">
    <property type="protein sequence ID" value="MFH5249619.1"/>
    <property type="molecule type" value="Genomic_DNA"/>
</dbReference>
<dbReference type="Gene3D" id="3.30.70.1780">
    <property type="match status" value="1"/>
</dbReference>
<dbReference type="NCBIfam" id="TIGR02554">
    <property type="entry name" value="PrgH"/>
    <property type="match status" value="1"/>
</dbReference>
<evidence type="ECO:0000256" key="1">
    <source>
        <dbReference type="SAM" id="Phobius"/>
    </source>
</evidence>
<comment type="caution">
    <text evidence="2">The sequence shown here is derived from an EMBL/GenBank/DDBJ whole genome shotgun (WGS) entry which is preliminary data.</text>
</comment>
<dbReference type="Pfam" id="PF09480">
    <property type="entry name" value="PrgH"/>
    <property type="match status" value="1"/>
</dbReference>
<keyword evidence="1" id="KW-0812">Transmembrane</keyword>
<keyword evidence="1" id="KW-0472">Membrane</keyword>
<organism evidence="2 3">
    <name type="scientific">Burkholderia semiarida</name>
    <dbReference type="NCBI Taxonomy" id="2843303"/>
    <lineage>
        <taxon>Bacteria</taxon>
        <taxon>Pseudomonadati</taxon>
        <taxon>Pseudomonadota</taxon>
        <taxon>Betaproteobacteria</taxon>
        <taxon>Burkholderiales</taxon>
        <taxon>Burkholderiaceae</taxon>
        <taxon>Burkholderia</taxon>
        <taxon>Burkholderia cepacia complex</taxon>
    </lineage>
</organism>
<dbReference type="Proteomes" id="UP001609186">
    <property type="component" value="Unassembled WGS sequence"/>
</dbReference>
<reference evidence="2 3" key="1">
    <citation type="submission" date="2024-10" db="EMBL/GenBank/DDBJ databases">
        <title>Burkholderia semiarida in Mexico.</title>
        <authorList>
            <person name="Estrada P."/>
        </authorList>
    </citation>
    <scope>NUCLEOTIDE SEQUENCE [LARGE SCALE GENOMIC DNA]</scope>
    <source>
        <strain evidence="2 3">CLM7-1</strain>
    </source>
</reference>
<protein>
    <submittedName>
        <fullName evidence="2">PrgH/EprH family type III secretion apparatus protein</fullName>
    </submittedName>
</protein>
<keyword evidence="1" id="KW-1133">Transmembrane helix</keyword>
<dbReference type="Gene3D" id="2.60.200.20">
    <property type="match status" value="1"/>
</dbReference>
<dbReference type="RefSeq" id="WP_395128220.1">
    <property type="nucleotide sequence ID" value="NZ_JBIMPM010000001.1"/>
</dbReference>
<dbReference type="InterPro" id="IPR019029">
    <property type="entry name" value="T3SS_PrgH/EprH-like"/>
</dbReference>
<dbReference type="Gene3D" id="3.30.300.170">
    <property type="match status" value="1"/>
</dbReference>
<gene>
    <name evidence="2" type="ORF">ACGTRS_00065</name>
</gene>
<evidence type="ECO:0000313" key="3">
    <source>
        <dbReference type="Proteomes" id="UP001609186"/>
    </source>
</evidence>
<sequence length="409" mass="44582">MTEAVEPSLGWQESAVEAGAVLRVMNGALGGCEYRLGAGATLFVVQPESALLMGDAAPDLPENAIVIPVEGAACNFEIVLDDAISESFVLRRLAEDGIEESACRYQSVCDTGGLKFALRRISDAWDASLFGVRPDEGGGIARPNRWWWGVMAVTIVLMLGCGVAAVAWLWDGFRAVPVRDVESLIGGAPFDYTVLPARERRIVYVFAGTQRDAMRARQALVRGGRASGVEVVTTGDEELRVRRRLLESMPEAAVHRVRLDNPAEPVLVVSDERTSRDAAVVAKLLARLRDSMPYAKSIGIERLSDSLIEQRAIAGIEAVGATYRRGTHGNGVVLRIGGDLDDAGVSKLRLFIESFEKGFGAHYISFVMDERPEWMRGKSFKYGGVEYVKTGKEHWYFDGDFGVVHVCLG</sequence>
<proteinExistence type="predicted"/>
<dbReference type="Gene3D" id="3.30.70.1770">
    <property type="match status" value="1"/>
</dbReference>
<name>A0ABW7KWH5_9BURK</name>
<keyword evidence="3" id="KW-1185">Reference proteome</keyword>
<accession>A0ABW7KWH5</accession>
<dbReference type="InterPro" id="IPR013387">
    <property type="entry name" value="T3SS_PrgH/EprH"/>
</dbReference>
<evidence type="ECO:0000313" key="2">
    <source>
        <dbReference type="EMBL" id="MFH5249619.1"/>
    </source>
</evidence>
<feature type="transmembrane region" description="Helical" evidence="1">
    <location>
        <begin position="146"/>
        <end position="170"/>
    </location>
</feature>